<dbReference type="RefSeq" id="WP_354619215.1">
    <property type="nucleotide sequence ID" value="NZ_JBEWYP010000008.1"/>
</dbReference>
<comment type="caution">
    <text evidence="3">The sequence shown here is derived from an EMBL/GenBank/DDBJ whole genome shotgun (WGS) entry which is preliminary data.</text>
</comment>
<sequence length="134" mass="15177">MYNKMNTIMGTIAKDDQQLTIYFNSESTIGKQTHAYITASSKEIRAIDISKENLTGTQWAELADKLGVDLSDLINTEHPKFTDTYGEEDVKLEEHDWIKILQGEPAVITWPIVINGNQFLLIKNPSDVVKHIND</sequence>
<organism evidence="3 4">
    <name type="scientific">Sediminicola luteus</name>
    <dbReference type="NCBI Taxonomy" id="319238"/>
    <lineage>
        <taxon>Bacteria</taxon>
        <taxon>Pseudomonadati</taxon>
        <taxon>Bacteroidota</taxon>
        <taxon>Flavobacteriia</taxon>
        <taxon>Flavobacteriales</taxon>
        <taxon>Flavobacteriaceae</taxon>
        <taxon>Sediminicola</taxon>
    </lineage>
</organism>
<accession>A0ABV2U1J5</accession>
<dbReference type="SUPFAM" id="SSF52833">
    <property type="entry name" value="Thioredoxin-like"/>
    <property type="match status" value="1"/>
</dbReference>
<protein>
    <recommendedName>
        <fullName evidence="5">Arsenate reductase</fullName>
    </recommendedName>
</protein>
<reference evidence="3 4" key="1">
    <citation type="submission" date="2024-07" db="EMBL/GenBank/DDBJ databases">
        <title>The genome sequence of type strain Sediminicola luteus GDMCC 1.2596T.</title>
        <authorList>
            <person name="Liu Y."/>
        </authorList>
    </citation>
    <scope>NUCLEOTIDE SEQUENCE [LARGE SCALE GENOMIC DNA]</scope>
    <source>
        <strain evidence="3 4">GDMCC 1.2596</strain>
    </source>
</reference>
<evidence type="ECO:0000256" key="1">
    <source>
        <dbReference type="ARBA" id="ARBA00007198"/>
    </source>
</evidence>
<dbReference type="Gene3D" id="3.40.30.10">
    <property type="entry name" value="Glutaredoxin"/>
    <property type="match status" value="1"/>
</dbReference>
<keyword evidence="4" id="KW-1185">Reference proteome</keyword>
<evidence type="ECO:0000256" key="2">
    <source>
        <dbReference type="PROSITE-ProRule" id="PRU01282"/>
    </source>
</evidence>
<dbReference type="Proteomes" id="UP001549773">
    <property type="component" value="Unassembled WGS sequence"/>
</dbReference>
<dbReference type="PROSITE" id="PS51353">
    <property type="entry name" value="ARSC"/>
    <property type="match status" value="1"/>
</dbReference>
<dbReference type="InterPro" id="IPR036249">
    <property type="entry name" value="Thioredoxin-like_sf"/>
</dbReference>
<gene>
    <name evidence="3" type="ORF">ABXZ32_13505</name>
</gene>
<evidence type="ECO:0008006" key="5">
    <source>
        <dbReference type="Google" id="ProtNLM"/>
    </source>
</evidence>
<proteinExistence type="inferred from homology"/>
<evidence type="ECO:0000313" key="4">
    <source>
        <dbReference type="Proteomes" id="UP001549773"/>
    </source>
</evidence>
<name>A0ABV2U1J5_9FLAO</name>
<comment type="similarity">
    <text evidence="1 2">Belongs to the ArsC family.</text>
</comment>
<dbReference type="InterPro" id="IPR006660">
    <property type="entry name" value="Arsenate_reductase-like"/>
</dbReference>
<evidence type="ECO:0000313" key="3">
    <source>
        <dbReference type="EMBL" id="MET7030419.1"/>
    </source>
</evidence>
<dbReference type="EMBL" id="JBEWYP010000008">
    <property type="protein sequence ID" value="MET7030419.1"/>
    <property type="molecule type" value="Genomic_DNA"/>
</dbReference>